<dbReference type="SMART" id="SM00493">
    <property type="entry name" value="TOPRIM"/>
    <property type="match status" value="1"/>
</dbReference>
<name>A0A7C2Z474_9CREN</name>
<dbReference type="PROSITE" id="PS50880">
    <property type="entry name" value="TOPRIM"/>
    <property type="match status" value="1"/>
</dbReference>
<dbReference type="GO" id="GO:0008143">
    <property type="term" value="F:poly(A) binding"/>
    <property type="evidence" value="ECO:0007669"/>
    <property type="project" value="InterPro"/>
</dbReference>
<dbReference type="GO" id="GO:0000428">
    <property type="term" value="C:DNA-directed RNA polymerase complex"/>
    <property type="evidence" value="ECO:0007669"/>
    <property type="project" value="UniProtKB-KW"/>
</dbReference>
<dbReference type="NCBIfam" id="NF003108">
    <property type="entry name" value="PRK04031.1-1"/>
    <property type="match status" value="1"/>
</dbReference>
<keyword evidence="4 10" id="KW-0548">Nucleotidyltransferase</keyword>
<evidence type="ECO:0000256" key="8">
    <source>
        <dbReference type="ARBA" id="ARBA00022842"/>
    </source>
</evidence>
<dbReference type="Pfam" id="PF13662">
    <property type="entry name" value="Toprim_4"/>
    <property type="match status" value="1"/>
</dbReference>
<comment type="similarity">
    <text evidence="10">Belongs to the archaeal DnaG primase family.</text>
</comment>
<dbReference type="HAMAP" id="MF_00007">
    <property type="entry name" value="DNA_primase_DnaG_arc"/>
    <property type="match status" value="1"/>
</dbReference>
<comment type="function">
    <text evidence="10">RNA polymerase that catalyzes the synthesis of short RNA molecules used as primers for DNA polymerase during DNA replication. Also part of the exosome, which is a complex involved in RNA degradation. Acts as a poly(A)-binding protein that enhances the interaction between heteropolymeric, adenine-rich transcripts and the exosome.</text>
</comment>
<reference evidence="13" key="1">
    <citation type="journal article" date="2020" name="mSystems">
        <title>Genome- and Community-Level Interaction Insights into Carbon Utilization and Element Cycling Functions of Hydrothermarchaeota in Hydrothermal Sediment.</title>
        <authorList>
            <person name="Zhou Z."/>
            <person name="Liu Y."/>
            <person name="Xu W."/>
            <person name="Pan J."/>
            <person name="Luo Z.H."/>
            <person name="Li M."/>
        </authorList>
    </citation>
    <scope>NUCLEOTIDE SEQUENCE [LARGE SCALE GENOMIC DNA]</scope>
    <source>
        <strain evidence="13">SpSt-1259</strain>
    </source>
</reference>
<comment type="catalytic activity">
    <reaction evidence="10">
        <text>ssDNA + n NTP = ssDNA/pppN(pN)n-1 hybrid + (n-1) diphosphate.</text>
        <dbReference type="EC" id="2.7.7.101"/>
    </reaction>
</comment>
<evidence type="ECO:0000256" key="10">
    <source>
        <dbReference type="HAMAP-Rule" id="MF_00007"/>
    </source>
</evidence>
<proteinExistence type="inferred from homology"/>
<accession>A0A7C2Z474</accession>
<keyword evidence="8" id="KW-0460">Magnesium</keyword>
<dbReference type="SUPFAM" id="SSF56731">
    <property type="entry name" value="DNA primase core"/>
    <property type="match status" value="1"/>
</dbReference>
<evidence type="ECO:0000259" key="12">
    <source>
        <dbReference type="PROSITE" id="PS50880"/>
    </source>
</evidence>
<evidence type="ECO:0000256" key="7">
    <source>
        <dbReference type="ARBA" id="ARBA00022835"/>
    </source>
</evidence>
<organism evidence="13">
    <name type="scientific">Fervidicoccus fontis</name>
    <dbReference type="NCBI Taxonomy" id="683846"/>
    <lineage>
        <taxon>Archaea</taxon>
        <taxon>Thermoproteota</taxon>
        <taxon>Thermoprotei</taxon>
        <taxon>Fervidicoccales</taxon>
        <taxon>Fervidicoccaceae</taxon>
        <taxon>Fervidicoccus</taxon>
    </lineage>
</organism>
<keyword evidence="1 10" id="KW-0240">DNA-directed RNA polymerase</keyword>
<dbReference type="InterPro" id="IPR050219">
    <property type="entry name" value="DnaG_primase"/>
</dbReference>
<dbReference type="PANTHER" id="PTHR30313:SF2">
    <property type="entry name" value="DNA PRIMASE"/>
    <property type="match status" value="1"/>
</dbReference>
<dbReference type="InterPro" id="IPR006171">
    <property type="entry name" value="TOPRIM_dom"/>
</dbReference>
<dbReference type="Proteomes" id="UP000885664">
    <property type="component" value="Unassembled WGS sequence"/>
</dbReference>
<sequence>MKYMIRAKVEVDGIVDKNDVIGALFGQTEGLLSPELDLRELQDKGRIGRIQVDLKPSNGKIRGEIKIPSNLDRAETALIAALIETIDKVGPYGAKIQVVKIVDLRVEKLKKAVERAKELLKAWQASEMPDIKDLLREIESALKPAEIIEYGPEKLPAGSDIEKSDELIIVEGRADVLNLLRYGYNNAIAVEGAKESIPESVRQLAAKKRKVIAFVDGDHGGELILRTLLNSTKVDFVARAPPGKEVEDLVGREIEQALAAAVPVEQYKAEIERKIEKKVAEPSKIEAPKEIVEIRAQAQPATEGVAQPSPQPTTVTIDIPENVLKEMSELRGTLEAILYDENWNQIGRVPVRDLYSNLEKIEPGKVKAVIFDGIVTQRIMDISSEKGVKLLIAARIGNVAKRSDGVTLLTMGDLLS</sequence>
<keyword evidence="6" id="KW-0479">Metal-binding</keyword>
<dbReference type="Gene3D" id="3.40.1360.10">
    <property type="match status" value="1"/>
</dbReference>
<dbReference type="AlphaFoldDB" id="A0A7C2Z474"/>
<evidence type="ECO:0000256" key="11">
    <source>
        <dbReference type="SAM" id="Coils"/>
    </source>
</evidence>
<comment type="subunit">
    <text evidence="10">Forms a ternary complex with MCM helicase and DNA. Component of the archaeal exosome complex.</text>
</comment>
<feature type="coiled-coil region" evidence="11">
    <location>
        <begin position="99"/>
        <end position="126"/>
    </location>
</feature>
<evidence type="ECO:0000256" key="9">
    <source>
        <dbReference type="ARBA" id="ARBA00023163"/>
    </source>
</evidence>
<dbReference type="InterPro" id="IPR034154">
    <property type="entry name" value="TOPRIM_DnaG/twinkle"/>
</dbReference>
<evidence type="ECO:0000256" key="4">
    <source>
        <dbReference type="ARBA" id="ARBA00022695"/>
    </source>
</evidence>
<evidence type="ECO:0000256" key="2">
    <source>
        <dbReference type="ARBA" id="ARBA00022515"/>
    </source>
</evidence>
<protein>
    <recommendedName>
        <fullName evidence="10">DNA primase DnaG</fullName>
        <ecNumber evidence="10">2.7.7.101</ecNumber>
    </recommendedName>
</protein>
<dbReference type="GO" id="GO:0005737">
    <property type="term" value="C:cytoplasm"/>
    <property type="evidence" value="ECO:0007669"/>
    <property type="project" value="TreeGrafter"/>
</dbReference>
<dbReference type="GO" id="GO:0003899">
    <property type="term" value="F:DNA-directed RNA polymerase activity"/>
    <property type="evidence" value="ECO:0007669"/>
    <property type="project" value="UniProtKB-UniRule"/>
</dbReference>
<evidence type="ECO:0000256" key="6">
    <source>
        <dbReference type="ARBA" id="ARBA00022723"/>
    </source>
</evidence>
<keyword evidence="7 10" id="KW-0271">Exosome</keyword>
<keyword evidence="11" id="KW-0175">Coiled coil</keyword>
<keyword evidence="3 10" id="KW-0808">Transferase</keyword>
<evidence type="ECO:0000313" key="13">
    <source>
        <dbReference type="EMBL" id="HEU97901.1"/>
    </source>
</evidence>
<feature type="domain" description="Toprim" evidence="12">
    <location>
        <begin position="165"/>
        <end position="242"/>
    </location>
</feature>
<evidence type="ECO:0000256" key="1">
    <source>
        <dbReference type="ARBA" id="ARBA00022478"/>
    </source>
</evidence>
<dbReference type="PANTHER" id="PTHR30313">
    <property type="entry name" value="DNA PRIMASE"/>
    <property type="match status" value="1"/>
</dbReference>
<comment type="caution">
    <text evidence="13">The sequence shown here is derived from an EMBL/GenBank/DDBJ whole genome shotgun (WGS) entry which is preliminary data.</text>
</comment>
<dbReference type="GO" id="GO:0006269">
    <property type="term" value="P:DNA replication, synthesis of primer"/>
    <property type="evidence" value="ECO:0007669"/>
    <property type="project" value="UniProtKB-UniRule"/>
</dbReference>
<dbReference type="EC" id="2.7.7.101" evidence="10"/>
<evidence type="ECO:0000256" key="3">
    <source>
        <dbReference type="ARBA" id="ARBA00022679"/>
    </source>
</evidence>
<dbReference type="EMBL" id="DSFE01000078">
    <property type="protein sequence ID" value="HEU97901.1"/>
    <property type="molecule type" value="Genomic_DNA"/>
</dbReference>
<dbReference type="GO" id="GO:0000178">
    <property type="term" value="C:exosome (RNase complex)"/>
    <property type="evidence" value="ECO:0007669"/>
    <property type="project" value="UniProtKB-KW"/>
</dbReference>
<evidence type="ECO:0000256" key="5">
    <source>
        <dbReference type="ARBA" id="ARBA00022705"/>
    </source>
</evidence>
<keyword evidence="5 10" id="KW-0235">DNA replication</keyword>
<dbReference type="GO" id="GO:0046872">
    <property type="term" value="F:metal ion binding"/>
    <property type="evidence" value="ECO:0007669"/>
    <property type="project" value="UniProtKB-KW"/>
</dbReference>
<gene>
    <name evidence="10" type="primary">dnaG</name>
    <name evidence="13" type="ORF">ENO36_03495</name>
</gene>
<keyword evidence="2 10" id="KW-0639">Primosome</keyword>
<keyword evidence="9 10" id="KW-0804">Transcription</keyword>
<dbReference type="GO" id="GO:1990077">
    <property type="term" value="C:primosome complex"/>
    <property type="evidence" value="ECO:0007669"/>
    <property type="project" value="UniProtKB-KW"/>
</dbReference>
<dbReference type="InterPro" id="IPR020607">
    <property type="entry name" value="Primase_DnaG_arc"/>
</dbReference>
<dbReference type="CDD" id="cd01029">
    <property type="entry name" value="TOPRIM_primases"/>
    <property type="match status" value="1"/>
</dbReference>